<comment type="subcellular location">
    <subcellularLocation>
        <location evidence="2">Cytoplasm</location>
    </subcellularLocation>
    <subcellularLocation>
        <location evidence="1">Nucleus</location>
    </subcellularLocation>
</comment>
<dbReference type="GO" id="GO:0006355">
    <property type="term" value="P:regulation of DNA-templated transcription"/>
    <property type="evidence" value="ECO:0007669"/>
    <property type="project" value="InterPro"/>
</dbReference>
<reference evidence="12" key="1">
    <citation type="journal article" date="2019" name="Plant J.">
        <title>Chlorella vulgaris genome assembly and annotation reveals the molecular basis for metabolic acclimation to high light conditions.</title>
        <authorList>
            <person name="Cecchin M."/>
            <person name="Marcolungo L."/>
            <person name="Rossato M."/>
            <person name="Girolomoni L."/>
            <person name="Cosentino E."/>
            <person name="Cuine S."/>
            <person name="Li-Beisson Y."/>
            <person name="Delledonne M."/>
            <person name="Ballottari M."/>
        </authorList>
    </citation>
    <scope>NUCLEOTIDE SEQUENCE</scope>
    <source>
        <strain evidence="12">211/11P</strain>
    </source>
</reference>
<comment type="caution">
    <text evidence="12">The sequence shown here is derived from an EMBL/GenBank/DDBJ whole genome shotgun (WGS) entry which is preliminary data.</text>
</comment>
<dbReference type="Proteomes" id="UP001055712">
    <property type="component" value="Unassembled WGS sequence"/>
</dbReference>
<dbReference type="OrthoDB" id="514523at2759"/>
<dbReference type="InterPro" id="IPR040221">
    <property type="entry name" value="CDCA7/CDA7L"/>
</dbReference>
<organism evidence="12 13">
    <name type="scientific">Chlorella vulgaris</name>
    <name type="common">Green alga</name>
    <dbReference type="NCBI Taxonomy" id="3077"/>
    <lineage>
        <taxon>Eukaryota</taxon>
        <taxon>Viridiplantae</taxon>
        <taxon>Chlorophyta</taxon>
        <taxon>core chlorophytes</taxon>
        <taxon>Trebouxiophyceae</taxon>
        <taxon>Chlorellales</taxon>
        <taxon>Chlorellaceae</taxon>
        <taxon>Chlorella clade</taxon>
        <taxon>Chlorella</taxon>
    </lineage>
</organism>
<evidence type="ECO:0000256" key="8">
    <source>
        <dbReference type="ARBA" id="ARBA00023163"/>
    </source>
</evidence>
<feature type="domain" description="Zinc-finger" evidence="11">
    <location>
        <begin position="101"/>
        <end position="207"/>
    </location>
</feature>
<evidence type="ECO:0000256" key="1">
    <source>
        <dbReference type="ARBA" id="ARBA00004123"/>
    </source>
</evidence>
<dbReference type="Pfam" id="PF10497">
    <property type="entry name" value="zf-4CXXC_R1"/>
    <property type="match status" value="1"/>
</dbReference>
<evidence type="ECO:0000256" key="10">
    <source>
        <dbReference type="SAM" id="MobiDB-lite"/>
    </source>
</evidence>
<feature type="region of interest" description="Disordered" evidence="10">
    <location>
        <begin position="306"/>
        <end position="347"/>
    </location>
</feature>
<evidence type="ECO:0000256" key="5">
    <source>
        <dbReference type="ARBA" id="ARBA00022553"/>
    </source>
</evidence>
<sequence length="347" mass="38237">MPAAGPAAPVAQDAAATCGQSADVQDSKVHEWLQVANRNRLGPKLHALREEHRRAGLPLERYSMAHVYQLGTARQAWVQQPRIYCKNIHRKRDHNGRTTRCTQCTTCHWCRQKTTCMKTQCSACNGNRDNVYGGPYAGVICGNCLWTRFGENLDEVLQDPSWTCPACRQICNCSANNCVRNKHGWICTDQINTEAVNLGYESVAHYLVLAQLDESLRANITDNVNSLQPMMDRAVGARAAAIKRQRNEKNTTARLHEAAAQMVERELAAVHAAAGFSAQQALKVSNSNLKLLADLGFGQSTLEADLQEDEDEDEHDLASFGAQQPAGALATSTELATSRSDRRHLAN</sequence>
<protein>
    <recommendedName>
        <fullName evidence="11">Zinc-finger domain-containing protein</fullName>
    </recommendedName>
</protein>
<evidence type="ECO:0000256" key="4">
    <source>
        <dbReference type="ARBA" id="ARBA00022499"/>
    </source>
</evidence>
<dbReference type="GO" id="GO:0005737">
    <property type="term" value="C:cytoplasm"/>
    <property type="evidence" value="ECO:0007669"/>
    <property type="project" value="UniProtKB-SubCell"/>
</dbReference>
<dbReference type="EMBL" id="SIDB01000001">
    <property type="protein sequence ID" value="KAI3438584.1"/>
    <property type="molecule type" value="Genomic_DNA"/>
</dbReference>
<dbReference type="PANTHER" id="PTHR31169">
    <property type="entry name" value="OS05G0300700 PROTEIN"/>
    <property type="match status" value="1"/>
</dbReference>
<keyword evidence="7" id="KW-0805">Transcription regulation</keyword>
<evidence type="ECO:0000313" key="12">
    <source>
        <dbReference type="EMBL" id="KAI3438584.1"/>
    </source>
</evidence>
<keyword evidence="9" id="KW-0539">Nucleus</keyword>
<proteinExistence type="predicted"/>
<keyword evidence="3" id="KW-0963">Cytoplasm</keyword>
<feature type="compositionally biased region" description="Acidic residues" evidence="10">
    <location>
        <begin position="306"/>
        <end position="315"/>
    </location>
</feature>
<evidence type="ECO:0000259" key="11">
    <source>
        <dbReference type="Pfam" id="PF10497"/>
    </source>
</evidence>
<accession>A0A9D4U041</accession>
<evidence type="ECO:0000256" key="6">
    <source>
        <dbReference type="ARBA" id="ARBA00022843"/>
    </source>
</evidence>
<evidence type="ECO:0000256" key="3">
    <source>
        <dbReference type="ARBA" id="ARBA00022490"/>
    </source>
</evidence>
<evidence type="ECO:0000256" key="7">
    <source>
        <dbReference type="ARBA" id="ARBA00023015"/>
    </source>
</evidence>
<reference evidence="12" key="2">
    <citation type="submission" date="2020-11" db="EMBL/GenBank/DDBJ databases">
        <authorList>
            <person name="Cecchin M."/>
            <person name="Marcolungo L."/>
            <person name="Rossato M."/>
            <person name="Girolomoni L."/>
            <person name="Cosentino E."/>
            <person name="Cuine S."/>
            <person name="Li-Beisson Y."/>
            <person name="Delledonne M."/>
            <person name="Ballottari M."/>
        </authorList>
    </citation>
    <scope>NUCLEOTIDE SEQUENCE</scope>
    <source>
        <strain evidence="12">211/11P</strain>
        <tissue evidence="12">Whole cell</tissue>
    </source>
</reference>
<evidence type="ECO:0000256" key="2">
    <source>
        <dbReference type="ARBA" id="ARBA00004496"/>
    </source>
</evidence>
<dbReference type="GO" id="GO:0005634">
    <property type="term" value="C:nucleus"/>
    <property type="evidence" value="ECO:0007669"/>
    <property type="project" value="UniProtKB-SubCell"/>
</dbReference>
<name>A0A9D4U041_CHLVU</name>
<keyword evidence="8" id="KW-0804">Transcription</keyword>
<dbReference type="PANTHER" id="PTHR31169:SF23">
    <property type="entry name" value="OS03G0572250 PROTEIN"/>
    <property type="match status" value="1"/>
</dbReference>
<keyword evidence="4" id="KW-1017">Isopeptide bond</keyword>
<gene>
    <name evidence="12" type="ORF">D9Q98_001008</name>
</gene>
<dbReference type="InterPro" id="IPR018866">
    <property type="entry name" value="Znf-4CXXC_R1"/>
</dbReference>
<evidence type="ECO:0000313" key="13">
    <source>
        <dbReference type="Proteomes" id="UP001055712"/>
    </source>
</evidence>
<keyword evidence="6" id="KW-0832">Ubl conjugation</keyword>
<keyword evidence="5" id="KW-0597">Phosphoprotein</keyword>
<dbReference type="AlphaFoldDB" id="A0A9D4U041"/>
<evidence type="ECO:0000256" key="9">
    <source>
        <dbReference type="ARBA" id="ARBA00023242"/>
    </source>
</evidence>
<keyword evidence="13" id="KW-1185">Reference proteome</keyword>